<dbReference type="GO" id="GO:0015833">
    <property type="term" value="P:peptide transport"/>
    <property type="evidence" value="ECO:0007669"/>
    <property type="project" value="TreeGrafter"/>
</dbReference>
<accession>A0AAN1XWE4</accession>
<dbReference type="GO" id="GO:1904680">
    <property type="term" value="F:peptide transmembrane transporter activity"/>
    <property type="evidence" value="ECO:0007669"/>
    <property type="project" value="TreeGrafter"/>
</dbReference>
<proteinExistence type="inferred from homology"/>
<evidence type="ECO:0000313" key="7">
    <source>
        <dbReference type="Proteomes" id="UP001317532"/>
    </source>
</evidence>
<dbReference type="PROSITE" id="PS51257">
    <property type="entry name" value="PROKAR_LIPOPROTEIN"/>
    <property type="match status" value="1"/>
</dbReference>
<gene>
    <name evidence="6" type="ORF">WPS_10420</name>
</gene>
<organism evidence="6 7">
    <name type="scientific">Vulcanimicrobium alpinum</name>
    <dbReference type="NCBI Taxonomy" id="3016050"/>
    <lineage>
        <taxon>Bacteria</taxon>
        <taxon>Bacillati</taxon>
        <taxon>Vulcanimicrobiota</taxon>
        <taxon>Vulcanimicrobiia</taxon>
        <taxon>Vulcanimicrobiales</taxon>
        <taxon>Vulcanimicrobiaceae</taxon>
        <taxon>Vulcanimicrobium</taxon>
    </lineage>
</organism>
<dbReference type="CDD" id="cd08513">
    <property type="entry name" value="PBP2_thermophilic_Hb8_like"/>
    <property type="match status" value="1"/>
</dbReference>
<dbReference type="Gene3D" id="3.10.105.10">
    <property type="entry name" value="Dipeptide-binding Protein, Domain 3"/>
    <property type="match status" value="1"/>
</dbReference>
<dbReference type="InterPro" id="IPR030678">
    <property type="entry name" value="Peptide/Ni-bd"/>
</dbReference>
<keyword evidence="2" id="KW-0813">Transport</keyword>
<keyword evidence="3 4" id="KW-0732">Signal</keyword>
<sequence length="551" mass="60896">MRPRLLAAGALIGLALSACGGGESGPASGDGGTGGSNDRLVVSSISDPKGLNPAFATATPTLELSALLFSYAVRYDDKARAVPDAVSEIPSIANGDVTDRGLTIKYKLRHGIKWHDGQGDLTCNDMKSTWKMMVNPKNIIDTTVGWNSIRDIDCRDPYVAVVHMKTVYAPFLQQLWGVNGNSPILPAHIIDKYNDANGSMNQAPFNSAPVGSGPYKFVSWQRGSRIRLEAFPQYFLGKPKIREIVYKIVPDGNTLTTQVQTHEVQIAWNLPAAQYGQLQKVSGVRTIAPVVYVFDHFDFNLTRPIFADVRVRRALTHAVDRRSLLEKVQHGLGELSPTFMDPTLYKDAYDPTVMQYPFDPLKAKALLDEAGWRTGADGVRAKNGQRFAFELSATVESNTAKAIQQQVISYWKAIGADVTVKNYPTTLYFDQTSKGTLAGGKFDVAIYAWSGAADIDQSAIYSAHFMPPQGQNYPRWRNARATAAMDDANATVDQARRIRDYKIVQQEFAKDDPSIILWFRRDVTSYPAALKGFTATPVITIPFWNPWAYHF</sequence>
<name>A0AAN1XWE4_UNVUL</name>
<feature type="domain" description="Solute-binding protein family 5" evidence="5">
    <location>
        <begin position="90"/>
        <end position="459"/>
    </location>
</feature>
<dbReference type="AlphaFoldDB" id="A0AAN1XWE4"/>
<keyword evidence="7" id="KW-1185">Reference proteome</keyword>
<dbReference type="KEGG" id="vab:WPS_10420"/>
<evidence type="ECO:0000256" key="2">
    <source>
        <dbReference type="ARBA" id="ARBA00022448"/>
    </source>
</evidence>
<dbReference type="Proteomes" id="UP001317532">
    <property type="component" value="Chromosome"/>
</dbReference>
<evidence type="ECO:0000256" key="1">
    <source>
        <dbReference type="ARBA" id="ARBA00005695"/>
    </source>
</evidence>
<dbReference type="Pfam" id="PF00496">
    <property type="entry name" value="SBP_bac_5"/>
    <property type="match status" value="1"/>
</dbReference>
<dbReference type="InterPro" id="IPR000914">
    <property type="entry name" value="SBP_5_dom"/>
</dbReference>
<reference evidence="6 7" key="1">
    <citation type="journal article" date="2022" name="ISME Commun">
        <title>Vulcanimicrobium alpinus gen. nov. sp. nov., the first cultivated representative of the candidate phylum 'Eremiobacterota', is a metabolically versatile aerobic anoxygenic phototroph.</title>
        <authorList>
            <person name="Yabe S."/>
            <person name="Muto K."/>
            <person name="Abe K."/>
            <person name="Yokota A."/>
            <person name="Staudigel H."/>
            <person name="Tebo B.M."/>
        </authorList>
    </citation>
    <scope>NUCLEOTIDE SEQUENCE [LARGE SCALE GENOMIC DNA]</scope>
    <source>
        <strain evidence="6 7">WC8-2</strain>
    </source>
</reference>
<dbReference type="PANTHER" id="PTHR30290:SF9">
    <property type="entry name" value="OLIGOPEPTIDE-BINDING PROTEIN APPA"/>
    <property type="match status" value="1"/>
</dbReference>
<dbReference type="RefSeq" id="WP_317996788.1">
    <property type="nucleotide sequence ID" value="NZ_AP025523.1"/>
</dbReference>
<dbReference type="Gene3D" id="3.40.190.10">
    <property type="entry name" value="Periplasmic binding protein-like II"/>
    <property type="match status" value="1"/>
</dbReference>
<dbReference type="InterPro" id="IPR039424">
    <property type="entry name" value="SBP_5"/>
</dbReference>
<evidence type="ECO:0000256" key="4">
    <source>
        <dbReference type="SAM" id="SignalP"/>
    </source>
</evidence>
<evidence type="ECO:0000259" key="5">
    <source>
        <dbReference type="Pfam" id="PF00496"/>
    </source>
</evidence>
<protein>
    <submittedName>
        <fullName evidence="6">Peptide-binding protein</fullName>
    </submittedName>
</protein>
<dbReference type="PIRSF" id="PIRSF002741">
    <property type="entry name" value="MppA"/>
    <property type="match status" value="1"/>
</dbReference>
<dbReference type="PANTHER" id="PTHR30290">
    <property type="entry name" value="PERIPLASMIC BINDING COMPONENT OF ABC TRANSPORTER"/>
    <property type="match status" value="1"/>
</dbReference>
<dbReference type="GO" id="GO:0042597">
    <property type="term" value="C:periplasmic space"/>
    <property type="evidence" value="ECO:0007669"/>
    <property type="project" value="UniProtKB-ARBA"/>
</dbReference>
<dbReference type="GO" id="GO:0043190">
    <property type="term" value="C:ATP-binding cassette (ABC) transporter complex"/>
    <property type="evidence" value="ECO:0007669"/>
    <property type="project" value="InterPro"/>
</dbReference>
<comment type="similarity">
    <text evidence="1">Belongs to the bacterial solute-binding protein 5 family.</text>
</comment>
<dbReference type="SUPFAM" id="SSF53850">
    <property type="entry name" value="Periplasmic binding protein-like II"/>
    <property type="match status" value="1"/>
</dbReference>
<dbReference type="Gene3D" id="3.90.76.10">
    <property type="entry name" value="Dipeptide-binding Protein, Domain 1"/>
    <property type="match status" value="1"/>
</dbReference>
<feature type="signal peptide" evidence="4">
    <location>
        <begin position="1"/>
        <end position="20"/>
    </location>
</feature>
<evidence type="ECO:0000256" key="3">
    <source>
        <dbReference type="ARBA" id="ARBA00022729"/>
    </source>
</evidence>
<feature type="chain" id="PRO_5043013935" evidence="4">
    <location>
        <begin position="21"/>
        <end position="551"/>
    </location>
</feature>
<evidence type="ECO:0000313" key="6">
    <source>
        <dbReference type="EMBL" id="BDE05766.1"/>
    </source>
</evidence>
<dbReference type="EMBL" id="AP025523">
    <property type="protein sequence ID" value="BDE05766.1"/>
    <property type="molecule type" value="Genomic_DNA"/>
</dbReference>